<dbReference type="EMBL" id="JBHUOJ010000038">
    <property type="protein sequence ID" value="MFD2835193.1"/>
    <property type="molecule type" value="Genomic_DNA"/>
</dbReference>
<dbReference type="RefSeq" id="WP_251742368.1">
    <property type="nucleotide sequence ID" value="NZ_JBHUOJ010000038.1"/>
</dbReference>
<reference evidence="2" key="1">
    <citation type="journal article" date="2019" name="Int. J. Syst. Evol. Microbiol.">
        <title>The Global Catalogue of Microorganisms (GCM) 10K type strain sequencing project: providing services to taxonomists for standard genome sequencing and annotation.</title>
        <authorList>
            <consortium name="The Broad Institute Genomics Platform"/>
            <consortium name="The Broad Institute Genome Sequencing Center for Infectious Disease"/>
            <person name="Wu L."/>
            <person name="Ma J."/>
        </authorList>
    </citation>
    <scope>NUCLEOTIDE SEQUENCE [LARGE SCALE GENOMIC DNA]</scope>
    <source>
        <strain evidence="2">KCTC 52925</strain>
    </source>
</reference>
<dbReference type="Proteomes" id="UP001597438">
    <property type="component" value="Unassembled WGS sequence"/>
</dbReference>
<accession>A0ABW5XAB2</accession>
<comment type="caution">
    <text evidence="1">The sequence shown here is derived from an EMBL/GenBank/DDBJ whole genome shotgun (WGS) entry which is preliminary data.</text>
</comment>
<keyword evidence="2" id="KW-1185">Reference proteome</keyword>
<evidence type="ECO:0000313" key="2">
    <source>
        <dbReference type="Proteomes" id="UP001597438"/>
    </source>
</evidence>
<name>A0ABW5XAB2_9FLAO</name>
<protein>
    <submittedName>
        <fullName evidence="1">Uncharacterized protein</fullName>
    </submittedName>
</protein>
<proteinExistence type="predicted"/>
<organism evidence="1 2">
    <name type="scientific">Christiangramia antarctica</name>
    <dbReference type="NCBI Taxonomy" id="2058158"/>
    <lineage>
        <taxon>Bacteria</taxon>
        <taxon>Pseudomonadati</taxon>
        <taxon>Bacteroidota</taxon>
        <taxon>Flavobacteriia</taxon>
        <taxon>Flavobacteriales</taxon>
        <taxon>Flavobacteriaceae</taxon>
        <taxon>Christiangramia</taxon>
    </lineage>
</organism>
<gene>
    <name evidence="1" type="ORF">ACFSYS_18020</name>
</gene>
<sequence>MNSVKKIGLIISALVILFPPVVEFFHIFLKHDHKICDQYAEVHFHKKNVDCQLYKFHKNPILDFEIFNYELVEFADEIQQPTSYYQFLNNYEPLAFDTRGPPLLIYI</sequence>
<evidence type="ECO:0000313" key="1">
    <source>
        <dbReference type="EMBL" id="MFD2835193.1"/>
    </source>
</evidence>